<feature type="domain" description="CCHC-type" evidence="3">
    <location>
        <begin position="98"/>
        <end position="112"/>
    </location>
</feature>
<dbReference type="InterPro" id="IPR001878">
    <property type="entry name" value="Znf_CCHC"/>
</dbReference>
<evidence type="ECO:0000313" key="4">
    <source>
        <dbReference type="EMBL" id="KAK9932126.1"/>
    </source>
</evidence>
<evidence type="ECO:0000256" key="2">
    <source>
        <dbReference type="SAM" id="MobiDB-lite"/>
    </source>
</evidence>
<name>A0AAW1X7M2_RUBAR</name>
<dbReference type="Pfam" id="PF00098">
    <property type="entry name" value="zf-CCHC"/>
    <property type="match status" value="1"/>
</dbReference>
<evidence type="ECO:0000259" key="3">
    <source>
        <dbReference type="PROSITE" id="PS50158"/>
    </source>
</evidence>
<evidence type="ECO:0000256" key="1">
    <source>
        <dbReference type="PROSITE-ProRule" id="PRU00047"/>
    </source>
</evidence>
<keyword evidence="1" id="KW-0863">Zinc-finger</keyword>
<evidence type="ECO:0000313" key="5">
    <source>
        <dbReference type="Proteomes" id="UP001457282"/>
    </source>
</evidence>
<dbReference type="SUPFAM" id="SSF57756">
    <property type="entry name" value="Retrovirus zinc finger-like domains"/>
    <property type="match status" value="1"/>
</dbReference>
<organism evidence="4 5">
    <name type="scientific">Rubus argutus</name>
    <name type="common">Southern blackberry</name>
    <dbReference type="NCBI Taxonomy" id="59490"/>
    <lineage>
        <taxon>Eukaryota</taxon>
        <taxon>Viridiplantae</taxon>
        <taxon>Streptophyta</taxon>
        <taxon>Embryophyta</taxon>
        <taxon>Tracheophyta</taxon>
        <taxon>Spermatophyta</taxon>
        <taxon>Magnoliopsida</taxon>
        <taxon>eudicotyledons</taxon>
        <taxon>Gunneridae</taxon>
        <taxon>Pentapetalae</taxon>
        <taxon>rosids</taxon>
        <taxon>fabids</taxon>
        <taxon>Rosales</taxon>
        <taxon>Rosaceae</taxon>
        <taxon>Rosoideae</taxon>
        <taxon>Rosoideae incertae sedis</taxon>
        <taxon>Rubus</taxon>
    </lineage>
</organism>
<comment type="caution">
    <text evidence="4">The sequence shown here is derived from an EMBL/GenBank/DDBJ whole genome shotgun (WGS) entry which is preliminary data.</text>
</comment>
<dbReference type="PANTHER" id="PTHR33325">
    <property type="entry name" value="ZINC FINGER, CCHC-TYPE-RELATED"/>
    <property type="match status" value="1"/>
</dbReference>
<dbReference type="AlphaFoldDB" id="A0AAW1X7M2"/>
<sequence length="161" mass="17801">MRFCDYSSVLDFNSEALRIKSLMEFCQKTITDAMMIEKTLSTFPVSDLARGGREGRPRGNGAAGPVHPTGANAVPLKRAAPRARNATQSKDSGNTPTCFRCGQNGHWAKTCRAPVSVANAYKLYREATEVHNLEQEFDEENVKLRVEDFKAGKNDETPDFA</sequence>
<accession>A0AAW1X7M2</accession>
<dbReference type="GO" id="GO:0003676">
    <property type="term" value="F:nucleic acid binding"/>
    <property type="evidence" value="ECO:0007669"/>
    <property type="project" value="InterPro"/>
</dbReference>
<dbReference type="PANTHER" id="PTHR33325:SF11">
    <property type="entry name" value="COLD SHOCK DOMAIN-CONTAINING PROTEIN 4-LIKE"/>
    <property type="match status" value="1"/>
</dbReference>
<keyword evidence="5" id="KW-1185">Reference proteome</keyword>
<dbReference type="EMBL" id="JBEDUW010000004">
    <property type="protein sequence ID" value="KAK9932126.1"/>
    <property type="molecule type" value="Genomic_DNA"/>
</dbReference>
<dbReference type="InterPro" id="IPR036875">
    <property type="entry name" value="Znf_CCHC_sf"/>
</dbReference>
<reference evidence="4 5" key="1">
    <citation type="journal article" date="2023" name="G3 (Bethesda)">
        <title>A chromosome-length genome assembly and annotation of blackberry (Rubus argutus, cv. 'Hillquist').</title>
        <authorList>
            <person name="Bruna T."/>
            <person name="Aryal R."/>
            <person name="Dudchenko O."/>
            <person name="Sargent D.J."/>
            <person name="Mead D."/>
            <person name="Buti M."/>
            <person name="Cavallini A."/>
            <person name="Hytonen T."/>
            <person name="Andres J."/>
            <person name="Pham M."/>
            <person name="Weisz D."/>
            <person name="Mascagni F."/>
            <person name="Usai G."/>
            <person name="Natali L."/>
            <person name="Bassil N."/>
            <person name="Fernandez G.E."/>
            <person name="Lomsadze A."/>
            <person name="Armour M."/>
            <person name="Olukolu B."/>
            <person name="Poorten T."/>
            <person name="Britton C."/>
            <person name="Davik J."/>
            <person name="Ashrafi H."/>
            <person name="Aiden E.L."/>
            <person name="Borodovsky M."/>
            <person name="Worthington M."/>
        </authorList>
    </citation>
    <scope>NUCLEOTIDE SEQUENCE [LARGE SCALE GENOMIC DNA]</scope>
    <source>
        <strain evidence="4">PI 553951</strain>
    </source>
</reference>
<dbReference type="Proteomes" id="UP001457282">
    <property type="component" value="Unassembled WGS sequence"/>
</dbReference>
<dbReference type="SMART" id="SM00343">
    <property type="entry name" value="ZnF_C2HC"/>
    <property type="match status" value="1"/>
</dbReference>
<dbReference type="PROSITE" id="PS50158">
    <property type="entry name" value="ZF_CCHC"/>
    <property type="match status" value="1"/>
</dbReference>
<feature type="region of interest" description="Disordered" evidence="2">
    <location>
        <begin position="47"/>
        <end position="97"/>
    </location>
</feature>
<protein>
    <recommendedName>
        <fullName evidence="3">CCHC-type domain-containing protein</fullName>
    </recommendedName>
</protein>
<dbReference type="GO" id="GO:0008270">
    <property type="term" value="F:zinc ion binding"/>
    <property type="evidence" value="ECO:0007669"/>
    <property type="project" value="UniProtKB-KW"/>
</dbReference>
<keyword evidence="1" id="KW-0862">Zinc</keyword>
<dbReference type="Gene3D" id="4.10.60.10">
    <property type="entry name" value="Zinc finger, CCHC-type"/>
    <property type="match status" value="1"/>
</dbReference>
<proteinExistence type="predicted"/>
<gene>
    <name evidence="4" type="ORF">M0R45_019375</name>
</gene>
<keyword evidence="1" id="KW-0479">Metal-binding</keyword>
<feature type="compositionally biased region" description="Polar residues" evidence="2">
    <location>
        <begin position="85"/>
        <end position="97"/>
    </location>
</feature>